<dbReference type="InterPro" id="IPR036852">
    <property type="entry name" value="Peptidase_S8/S53_dom_sf"/>
</dbReference>
<dbReference type="InterPro" id="IPR000209">
    <property type="entry name" value="Peptidase_S8/S53_dom"/>
</dbReference>
<accession>A0ABT5FD79</accession>
<comment type="caution">
    <text evidence="4">Lacks conserved residue(s) required for the propagation of feature annotation.</text>
</comment>
<dbReference type="RefSeq" id="WP_272180159.1">
    <property type="nucleotide sequence ID" value="NZ_JAQOMS010000002.1"/>
</dbReference>
<name>A0ABT5FD79_9GAMM</name>
<comment type="similarity">
    <text evidence="4">Belongs to the peptidase S8 family.</text>
</comment>
<keyword evidence="3" id="KW-0720">Serine protease</keyword>
<dbReference type="Gene3D" id="3.40.50.200">
    <property type="entry name" value="Peptidase S8/S53 domain"/>
    <property type="match status" value="1"/>
</dbReference>
<evidence type="ECO:0000313" key="7">
    <source>
        <dbReference type="Proteomes" id="UP001528411"/>
    </source>
</evidence>
<reference evidence="6 7" key="1">
    <citation type="submission" date="2023-01" db="EMBL/GenBank/DDBJ databases">
        <title>Psychrosphaera sp. nov., isolated from marine algae.</title>
        <authorList>
            <person name="Bayburt H."/>
            <person name="Choi B.J."/>
            <person name="Kim J.M."/>
            <person name="Choi D.G."/>
            <person name="Jeon C.O."/>
        </authorList>
    </citation>
    <scope>NUCLEOTIDE SEQUENCE [LARGE SCALE GENOMIC DNA]</scope>
    <source>
        <strain evidence="6 7">G1-22</strain>
    </source>
</reference>
<organism evidence="6 7">
    <name type="scientific">Psychrosphaera algicola</name>
    <dbReference type="NCBI Taxonomy" id="3023714"/>
    <lineage>
        <taxon>Bacteria</taxon>
        <taxon>Pseudomonadati</taxon>
        <taxon>Pseudomonadota</taxon>
        <taxon>Gammaproteobacteria</taxon>
        <taxon>Alteromonadales</taxon>
        <taxon>Pseudoalteromonadaceae</taxon>
        <taxon>Psychrosphaera</taxon>
    </lineage>
</organism>
<protein>
    <submittedName>
        <fullName evidence="6">S8 family serine peptidase</fullName>
    </submittedName>
</protein>
<evidence type="ECO:0000313" key="6">
    <source>
        <dbReference type="EMBL" id="MDC2888562.1"/>
    </source>
</evidence>
<evidence type="ECO:0000256" key="2">
    <source>
        <dbReference type="ARBA" id="ARBA00022801"/>
    </source>
</evidence>
<dbReference type="Proteomes" id="UP001528411">
    <property type="component" value="Unassembled WGS sequence"/>
</dbReference>
<dbReference type="InterPro" id="IPR023828">
    <property type="entry name" value="Peptidase_S8_Ser-AS"/>
</dbReference>
<evidence type="ECO:0000259" key="5">
    <source>
        <dbReference type="Pfam" id="PF00082"/>
    </source>
</evidence>
<comment type="caution">
    <text evidence="6">The sequence shown here is derived from an EMBL/GenBank/DDBJ whole genome shotgun (WGS) entry which is preliminary data.</text>
</comment>
<evidence type="ECO:0000256" key="3">
    <source>
        <dbReference type="ARBA" id="ARBA00022825"/>
    </source>
</evidence>
<feature type="domain" description="Peptidase S8/S53" evidence="5">
    <location>
        <begin position="40"/>
        <end position="74"/>
    </location>
</feature>
<dbReference type="PROSITE" id="PS51892">
    <property type="entry name" value="SUBTILASE"/>
    <property type="match status" value="1"/>
</dbReference>
<keyword evidence="7" id="KW-1185">Reference proteome</keyword>
<dbReference type="Pfam" id="PF00082">
    <property type="entry name" value="Peptidase_S8"/>
    <property type="match status" value="1"/>
</dbReference>
<evidence type="ECO:0000256" key="4">
    <source>
        <dbReference type="PROSITE-ProRule" id="PRU01240"/>
    </source>
</evidence>
<dbReference type="SUPFAM" id="SSF52743">
    <property type="entry name" value="Subtilisin-like"/>
    <property type="match status" value="1"/>
</dbReference>
<sequence length="83" mass="8669">MSAYMDGGTDLCTVAGVTNVCYAFDFVFSTGNGGWYWSVGTSMSSPHAAGVAALIISANGGKMKPSQVEAKMRSLALDMGKHR</sequence>
<keyword evidence="2" id="KW-0378">Hydrolase</keyword>
<dbReference type="EMBL" id="JAQOMS010000002">
    <property type="protein sequence ID" value="MDC2888562.1"/>
    <property type="molecule type" value="Genomic_DNA"/>
</dbReference>
<evidence type="ECO:0000256" key="1">
    <source>
        <dbReference type="ARBA" id="ARBA00022670"/>
    </source>
</evidence>
<gene>
    <name evidence="6" type="ORF">PN838_07070</name>
</gene>
<dbReference type="PROSITE" id="PS00138">
    <property type="entry name" value="SUBTILASE_SER"/>
    <property type="match status" value="1"/>
</dbReference>
<proteinExistence type="inferred from homology"/>
<keyword evidence="1" id="KW-0645">Protease</keyword>